<comment type="similarity">
    <text evidence="1 4">Belongs to the bacterial ribosomal protein bS6 family.</text>
</comment>
<dbReference type="CDD" id="cd00473">
    <property type="entry name" value="bS6"/>
    <property type="match status" value="1"/>
</dbReference>
<comment type="function">
    <text evidence="2 4">Binds together with bS18 to 16S ribosomal RNA.</text>
</comment>
<sequence>MNKYEVMFIAKPLEDEAVKPIIEFVDALLKKNGAQVKKIEPWGKRHLAYPVKKQNDGYYVLVNFDAEPDIIKEIDRVMKIRDEILKHLIVKIDE</sequence>
<dbReference type="GO" id="GO:0005737">
    <property type="term" value="C:cytoplasm"/>
    <property type="evidence" value="ECO:0007669"/>
    <property type="project" value="UniProtKB-ARBA"/>
</dbReference>
<gene>
    <name evidence="4" type="primary">rpsF</name>
    <name evidence="6" type="ORF">CAL30_03555</name>
    <name evidence="5" type="ORF">HMPREF3182_01302</name>
</gene>
<evidence type="ECO:0000256" key="4">
    <source>
        <dbReference type="HAMAP-Rule" id="MF_00360"/>
    </source>
</evidence>
<dbReference type="PANTHER" id="PTHR21011">
    <property type="entry name" value="MITOCHONDRIAL 28S RIBOSOMAL PROTEIN S6"/>
    <property type="match status" value="1"/>
</dbReference>
<dbReference type="Proteomes" id="UP000242958">
    <property type="component" value="Unassembled WGS sequence"/>
</dbReference>
<dbReference type="InterPro" id="IPR014717">
    <property type="entry name" value="Transl_elong_EF1B/ribsomal_bS6"/>
</dbReference>
<keyword evidence="4" id="KW-0687">Ribonucleoprotein</keyword>
<dbReference type="Proteomes" id="UP000070160">
    <property type="component" value="Unassembled WGS sequence"/>
</dbReference>
<dbReference type="RefSeq" id="WP_007393178.1">
    <property type="nucleotide sequence ID" value="NZ_KQ960953.1"/>
</dbReference>
<dbReference type="GO" id="GO:0005840">
    <property type="term" value="C:ribosome"/>
    <property type="evidence" value="ECO:0007669"/>
    <property type="project" value="UniProtKB-KW"/>
</dbReference>
<dbReference type="NCBIfam" id="TIGR00166">
    <property type="entry name" value="S6"/>
    <property type="match status" value="1"/>
</dbReference>
<dbReference type="PATRIC" id="fig|1588748.3.peg.1259"/>
<reference evidence="5" key="1">
    <citation type="submission" date="2016-01" db="EMBL/GenBank/DDBJ databases">
        <authorList>
            <person name="Oliw E.H."/>
        </authorList>
    </citation>
    <scope>NUCLEOTIDE SEQUENCE [LARGE SCALE GENOMIC DNA]</scope>
    <source>
        <strain evidence="5">KA00182</strain>
    </source>
</reference>
<evidence type="ECO:0000313" key="7">
    <source>
        <dbReference type="Proteomes" id="UP000070160"/>
    </source>
</evidence>
<organism evidence="5 7">
    <name type="scientific">Megasphaera hutchinsoni</name>
    <dbReference type="NCBI Taxonomy" id="1588748"/>
    <lineage>
        <taxon>Bacteria</taxon>
        <taxon>Bacillati</taxon>
        <taxon>Bacillota</taxon>
        <taxon>Negativicutes</taxon>
        <taxon>Veillonellales</taxon>
        <taxon>Veillonellaceae</taxon>
        <taxon>Megasphaera</taxon>
    </lineage>
</organism>
<dbReference type="InterPro" id="IPR000529">
    <property type="entry name" value="Ribosomal_bS6"/>
</dbReference>
<dbReference type="GO" id="GO:0070181">
    <property type="term" value="F:small ribosomal subunit rRNA binding"/>
    <property type="evidence" value="ECO:0007669"/>
    <property type="project" value="TreeGrafter"/>
</dbReference>
<reference evidence="6 8" key="3">
    <citation type="submission" date="2017-05" db="EMBL/GenBank/DDBJ databases">
        <authorList>
            <person name="Song R."/>
            <person name="Chenine A.L."/>
            <person name="Ruprecht R.M."/>
        </authorList>
    </citation>
    <scope>NUCLEOTIDE SEQUENCE [LARGE SCALE GENOMIC DNA]</scope>
    <source>
        <strain evidence="6 8">KA00229</strain>
    </source>
</reference>
<accession>A0A2J8BBB2</accession>
<accession>A0A134CEL4</accession>
<dbReference type="AlphaFoldDB" id="A0A134CEL4"/>
<keyword evidence="4 5" id="KW-0689">Ribosomal protein</keyword>
<evidence type="ECO:0000313" key="8">
    <source>
        <dbReference type="Proteomes" id="UP000242958"/>
    </source>
</evidence>
<dbReference type="STRING" id="1588748.HMPREF3182_01302"/>
<dbReference type="InterPro" id="IPR020814">
    <property type="entry name" value="Ribosomal_S6_plastid/chlpt"/>
</dbReference>
<proteinExistence type="inferred from homology"/>
<evidence type="ECO:0000256" key="1">
    <source>
        <dbReference type="ARBA" id="ARBA00009512"/>
    </source>
</evidence>
<protein>
    <recommendedName>
        <fullName evidence="3 4">Small ribosomal subunit protein bS6</fullName>
    </recommendedName>
</protein>
<dbReference type="GO" id="GO:0003735">
    <property type="term" value="F:structural constituent of ribosome"/>
    <property type="evidence" value="ECO:0007669"/>
    <property type="project" value="InterPro"/>
</dbReference>
<dbReference type="SUPFAM" id="SSF54995">
    <property type="entry name" value="Ribosomal protein S6"/>
    <property type="match status" value="1"/>
</dbReference>
<dbReference type="GO" id="GO:0006412">
    <property type="term" value="P:translation"/>
    <property type="evidence" value="ECO:0007669"/>
    <property type="project" value="UniProtKB-UniRule"/>
</dbReference>
<comment type="caution">
    <text evidence="5">The sequence shown here is derived from an EMBL/GenBank/DDBJ whole genome shotgun (WGS) entry which is preliminary data.</text>
</comment>
<dbReference type="EMBL" id="LSDT01000046">
    <property type="protein sequence ID" value="KXB90547.1"/>
    <property type="molecule type" value="Genomic_DNA"/>
</dbReference>
<evidence type="ECO:0000256" key="3">
    <source>
        <dbReference type="ARBA" id="ARBA00035294"/>
    </source>
</evidence>
<evidence type="ECO:0000313" key="6">
    <source>
        <dbReference type="EMBL" id="PNH22041.1"/>
    </source>
</evidence>
<dbReference type="Gene3D" id="3.30.70.60">
    <property type="match status" value="1"/>
</dbReference>
<evidence type="ECO:0000313" key="5">
    <source>
        <dbReference type="EMBL" id="KXB90547.1"/>
    </source>
</evidence>
<dbReference type="EMBL" id="NFMF01000004">
    <property type="protein sequence ID" value="PNH22041.1"/>
    <property type="molecule type" value="Genomic_DNA"/>
</dbReference>
<keyword evidence="7" id="KW-1185">Reference proteome</keyword>
<evidence type="ECO:0000256" key="2">
    <source>
        <dbReference type="ARBA" id="ARBA00035104"/>
    </source>
</evidence>
<dbReference type="PANTHER" id="PTHR21011:SF1">
    <property type="entry name" value="SMALL RIBOSOMAL SUBUNIT PROTEIN BS6M"/>
    <property type="match status" value="1"/>
</dbReference>
<keyword evidence="4" id="KW-0694">RNA-binding</keyword>
<dbReference type="GO" id="GO:1990904">
    <property type="term" value="C:ribonucleoprotein complex"/>
    <property type="evidence" value="ECO:0007669"/>
    <property type="project" value="UniProtKB-KW"/>
</dbReference>
<dbReference type="Pfam" id="PF01250">
    <property type="entry name" value="Ribosomal_S6"/>
    <property type="match status" value="1"/>
</dbReference>
<dbReference type="InterPro" id="IPR035980">
    <property type="entry name" value="Ribosomal_bS6_sf"/>
</dbReference>
<dbReference type="HAMAP" id="MF_00360">
    <property type="entry name" value="Ribosomal_bS6"/>
    <property type="match status" value="1"/>
</dbReference>
<keyword evidence="4" id="KW-0699">rRNA-binding</keyword>
<name>A0A134CEL4_9FIRM</name>
<reference evidence="7" key="2">
    <citation type="submission" date="2016-01" db="EMBL/GenBank/DDBJ databases">
        <authorList>
            <person name="Mitreva M."/>
            <person name="Pepin K.H."/>
            <person name="Mihindukulasuriya K.A."/>
            <person name="Fulton R."/>
            <person name="Fronick C."/>
            <person name="O'Laughlin M."/>
            <person name="Miner T."/>
            <person name="Herter B."/>
            <person name="Rosa B.A."/>
            <person name="Cordes M."/>
            <person name="Tomlinson C."/>
            <person name="Wollam A."/>
            <person name="Palsikar V.B."/>
            <person name="Mardis E.R."/>
            <person name="Wilson R.K."/>
        </authorList>
    </citation>
    <scope>NUCLEOTIDE SEQUENCE [LARGE SCALE GENOMIC DNA]</scope>
    <source>
        <strain evidence="7">KA00182</strain>
    </source>
</reference>